<feature type="repeat" description="NHL" evidence="2">
    <location>
        <begin position="106"/>
        <end position="134"/>
    </location>
</feature>
<keyword evidence="4" id="KW-1185">Reference proteome</keyword>
<dbReference type="AlphaFoldDB" id="A0A1G7PK84"/>
<protein>
    <submittedName>
        <fullName evidence="3">NHL repeat-containing protein</fullName>
    </submittedName>
</protein>
<dbReference type="PANTHER" id="PTHR13833:SF71">
    <property type="entry name" value="NHL DOMAIN-CONTAINING PROTEIN"/>
    <property type="match status" value="1"/>
</dbReference>
<dbReference type="PROSITE" id="PS51125">
    <property type="entry name" value="NHL"/>
    <property type="match status" value="1"/>
</dbReference>
<keyword evidence="1" id="KW-0677">Repeat</keyword>
<dbReference type="Pfam" id="PF01436">
    <property type="entry name" value="NHL"/>
    <property type="match status" value="2"/>
</dbReference>
<dbReference type="InterPro" id="IPR001258">
    <property type="entry name" value="NHL_repeat"/>
</dbReference>
<name>A0A1G7PK84_9SPHI</name>
<dbReference type="InterPro" id="IPR011042">
    <property type="entry name" value="6-blade_b-propeller_TolB-like"/>
</dbReference>
<evidence type="ECO:0000313" key="3">
    <source>
        <dbReference type="EMBL" id="SDF86653.1"/>
    </source>
</evidence>
<dbReference type="Proteomes" id="UP000199705">
    <property type="component" value="Unassembled WGS sequence"/>
</dbReference>
<dbReference type="Gene3D" id="2.120.10.30">
    <property type="entry name" value="TolB, C-terminal domain"/>
    <property type="match status" value="3"/>
</dbReference>
<dbReference type="EMBL" id="FNCG01000001">
    <property type="protein sequence ID" value="SDF86653.1"/>
    <property type="molecule type" value="Genomic_DNA"/>
</dbReference>
<evidence type="ECO:0000256" key="2">
    <source>
        <dbReference type="PROSITE-ProRule" id="PRU00504"/>
    </source>
</evidence>
<gene>
    <name evidence="3" type="ORF">SAMN05192573_101587</name>
</gene>
<dbReference type="RefSeq" id="WP_091162780.1">
    <property type="nucleotide sequence ID" value="NZ_FNCG01000001.1"/>
</dbReference>
<sequence>MKTQITVVLGLAFLLGNASCIKDFHKPTTVTVSTFAGQSIGGSSDGVGTSASFNSPVGIATDVAGNIYVTDNWTGLIRKISPAAVVTTLAGNDKVDMDGRGPVFWYPSGIAVDASGTVYVADSHNNRICKVNPEGVVTTFAGSGAQGTADGPGATATFYNPGGLALDASGNVYVVHSNLVRKISPEGVVTTLAGSGAAGSADGKGTAASFNGASDVIVDAIGNLYVADSHNNLIRKINRGGVVSTLAGSGAKGEADGKGAAASFDTPFGLGIDAAGNIYVADRLNNKIRKVTPQGVVTTVAGTGEFGSDNGPGATATFKTPTDVAADNFGNLYVTDGNTMIRKIVISR</sequence>
<organism evidence="3 4">
    <name type="scientific">Mucilaginibacter gossypii</name>
    <dbReference type="NCBI Taxonomy" id="551996"/>
    <lineage>
        <taxon>Bacteria</taxon>
        <taxon>Pseudomonadati</taxon>
        <taxon>Bacteroidota</taxon>
        <taxon>Sphingobacteriia</taxon>
        <taxon>Sphingobacteriales</taxon>
        <taxon>Sphingobacteriaceae</taxon>
        <taxon>Mucilaginibacter</taxon>
    </lineage>
</organism>
<dbReference type="SUPFAM" id="SSF101898">
    <property type="entry name" value="NHL repeat"/>
    <property type="match status" value="1"/>
</dbReference>
<evidence type="ECO:0000256" key="1">
    <source>
        <dbReference type="ARBA" id="ARBA00022737"/>
    </source>
</evidence>
<dbReference type="PANTHER" id="PTHR13833">
    <property type="match status" value="1"/>
</dbReference>
<proteinExistence type="predicted"/>
<accession>A0A1G7PK84</accession>
<reference evidence="4" key="1">
    <citation type="submission" date="2016-10" db="EMBL/GenBank/DDBJ databases">
        <authorList>
            <person name="Varghese N."/>
            <person name="Submissions S."/>
        </authorList>
    </citation>
    <scope>NUCLEOTIDE SEQUENCE [LARGE SCALE GENOMIC DNA]</scope>
    <source>
        <strain evidence="4">Gh-67</strain>
    </source>
</reference>
<dbReference type="CDD" id="cd14953">
    <property type="entry name" value="NHL_like_1"/>
    <property type="match status" value="1"/>
</dbReference>
<evidence type="ECO:0000313" key="4">
    <source>
        <dbReference type="Proteomes" id="UP000199705"/>
    </source>
</evidence>